<evidence type="ECO:0000256" key="5">
    <source>
        <dbReference type="ARBA" id="ARBA00022519"/>
    </source>
</evidence>
<keyword evidence="7 18" id="KW-0808">Transferase</keyword>
<evidence type="ECO:0000256" key="8">
    <source>
        <dbReference type="ARBA" id="ARBA00022723"/>
    </source>
</evidence>
<keyword evidence="10 18" id="KW-0274">FAD</keyword>
<dbReference type="EMBL" id="CYUD01000001">
    <property type="protein sequence ID" value="CUJ83216.1"/>
    <property type="molecule type" value="Genomic_DNA"/>
</dbReference>
<dbReference type="Pfam" id="PF02424">
    <property type="entry name" value="ApbE"/>
    <property type="match status" value="1"/>
</dbReference>
<keyword evidence="9 20" id="KW-0732">Signal</keyword>
<evidence type="ECO:0000256" key="16">
    <source>
        <dbReference type="ARBA" id="ARBA00048540"/>
    </source>
</evidence>
<evidence type="ECO:0000256" key="17">
    <source>
        <dbReference type="ARBA" id="ARBA00060485"/>
    </source>
</evidence>
<evidence type="ECO:0000256" key="1">
    <source>
        <dbReference type="ARBA" id="ARBA00008282"/>
    </source>
</evidence>
<dbReference type="EC" id="2.7.1.180" evidence="2 18"/>
<evidence type="ECO:0000256" key="18">
    <source>
        <dbReference type="PIRNR" id="PIRNR006268"/>
    </source>
</evidence>
<dbReference type="InterPro" id="IPR024932">
    <property type="entry name" value="ApbE"/>
</dbReference>
<evidence type="ECO:0000256" key="2">
    <source>
        <dbReference type="ARBA" id="ARBA00011955"/>
    </source>
</evidence>
<evidence type="ECO:0000256" key="11">
    <source>
        <dbReference type="ARBA" id="ARBA00022842"/>
    </source>
</evidence>
<keyword evidence="22" id="KW-1185">Reference proteome</keyword>
<gene>
    <name evidence="21" type="primary">apbE_1</name>
    <name evidence="21" type="ORF">RUE5091_00082</name>
</gene>
<dbReference type="GO" id="GO:0016740">
    <property type="term" value="F:transferase activity"/>
    <property type="evidence" value="ECO:0007669"/>
    <property type="project" value="UniProtKB-UniRule"/>
</dbReference>
<dbReference type="PROSITE" id="PS51318">
    <property type="entry name" value="TAT"/>
    <property type="match status" value="1"/>
</dbReference>
<keyword evidence="5" id="KW-0997">Cell inner membrane</keyword>
<dbReference type="STRING" id="1715692.RUE5091_00082"/>
<protein>
    <recommendedName>
        <fullName evidence="3 18">FAD:protein FMN transferase</fullName>
        <ecNumber evidence="2 18">2.7.1.180</ecNumber>
    </recommendedName>
    <alternativeName>
        <fullName evidence="15 18">Flavin transferase</fullName>
    </alternativeName>
</protein>
<evidence type="ECO:0000256" key="20">
    <source>
        <dbReference type="SAM" id="SignalP"/>
    </source>
</evidence>
<dbReference type="Gene3D" id="3.10.520.10">
    <property type="entry name" value="ApbE-like domains"/>
    <property type="match status" value="1"/>
</dbReference>
<proteinExistence type="inferred from homology"/>
<name>A0A0P1I0P0_9RHOB</name>
<keyword evidence="13" id="KW-0564">Palmitate</keyword>
<dbReference type="InterPro" id="IPR006311">
    <property type="entry name" value="TAT_signal"/>
</dbReference>
<evidence type="ECO:0000256" key="19">
    <source>
        <dbReference type="PIRSR" id="PIRSR006268-2"/>
    </source>
</evidence>
<dbReference type="PANTHER" id="PTHR30040">
    <property type="entry name" value="THIAMINE BIOSYNTHESIS LIPOPROTEIN APBE"/>
    <property type="match status" value="1"/>
</dbReference>
<feature type="chain" id="PRO_5039900071" description="FAD:protein FMN transferase" evidence="20">
    <location>
        <begin position="29"/>
        <end position="340"/>
    </location>
</feature>
<accession>A0A0P1I0P0</accession>
<keyword evidence="14 21" id="KW-0449">Lipoprotein</keyword>
<dbReference type="SUPFAM" id="SSF143631">
    <property type="entry name" value="ApbE-like"/>
    <property type="match status" value="1"/>
</dbReference>
<comment type="subcellular location">
    <subcellularLocation>
        <location evidence="17">Cell inner membrane</location>
        <topology evidence="17">Lipid-anchor</topology>
        <orientation evidence="17">Periplasmic side</orientation>
    </subcellularLocation>
</comment>
<evidence type="ECO:0000256" key="12">
    <source>
        <dbReference type="ARBA" id="ARBA00023136"/>
    </source>
</evidence>
<evidence type="ECO:0000256" key="4">
    <source>
        <dbReference type="ARBA" id="ARBA00022475"/>
    </source>
</evidence>
<sequence length="340" mass="36921">MIKRRTFLVGTMGVVSGIASGLSTPAVAKATGLATLSGESMGTYYRILFPDDAGTVGSLQLNALGTLAEVDRLMSTYQPDSELSKFNSADMNSPVTISDHTRKVIEEARRVNNLTSGAFDATIGPLVELWGFGASGRRLAPPTTVEISQTARRMGMDALMLEGPEIWKTRPQLAVDLSGIAKGYAVDQLSEMLDARGVHSYLVDLGGELRAKGYSPDGRPWRVGIERPERSQRAVHRIVELNDRAVATSGDYRNFIRQGGQIFSHVIDPRIGRPVAHSLASVTVIAQDAMTADALSTALMVMGPDEGLAFAQRQGIAAYFVIRDRNRLFDRYTANFKPFV</sequence>
<dbReference type="Proteomes" id="UP000051260">
    <property type="component" value="Unassembled WGS sequence"/>
</dbReference>
<evidence type="ECO:0000313" key="22">
    <source>
        <dbReference type="Proteomes" id="UP000051260"/>
    </source>
</evidence>
<evidence type="ECO:0000256" key="3">
    <source>
        <dbReference type="ARBA" id="ARBA00016337"/>
    </source>
</evidence>
<evidence type="ECO:0000256" key="6">
    <source>
        <dbReference type="ARBA" id="ARBA00022630"/>
    </source>
</evidence>
<evidence type="ECO:0000256" key="15">
    <source>
        <dbReference type="ARBA" id="ARBA00031306"/>
    </source>
</evidence>
<feature type="binding site" evidence="19">
    <location>
        <position position="179"/>
    </location>
    <ligand>
        <name>Mg(2+)</name>
        <dbReference type="ChEBI" id="CHEBI:18420"/>
    </ligand>
</feature>
<dbReference type="OrthoDB" id="9778595at2"/>
<dbReference type="PIRSF" id="PIRSF006268">
    <property type="entry name" value="ApbE"/>
    <property type="match status" value="1"/>
</dbReference>
<dbReference type="InterPro" id="IPR003374">
    <property type="entry name" value="ApbE-like_sf"/>
</dbReference>
<comment type="catalytic activity">
    <reaction evidence="16 18">
        <text>L-threonyl-[protein] + FAD = FMN-L-threonyl-[protein] + AMP + H(+)</text>
        <dbReference type="Rhea" id="RHEA:36847"/>
        <dbReference type="Rhea" id="RHEA-COMP:11060"/>
        <dbReference type="Rhea" id="RHEA-COMP:11061"/>
        <dbReference type="ChEBI" id="CHEBI:15378"/>
        <dbReference type="ChEBI" id="CHEBI:30013"/>
        <dbReference type="ChEBI" id="CHEBI:57692"/>
        <dbReference type="ChEBI" id="CHEBI:74257"/>
        <dbReference type="ChEBI" id="CHEBI:456215"/>
        <dbReference type="EC" id="2.7.1.180"/>
    </reaction>
</comment>
<feature type="signal peptide" evidence="20">
    <location>
        <begin position="1"/>
        <end position="28"/>
    </location>
</feature>
<organism evidence="21 22">
    <name type="scientific">Ruegeria denitrificans</name>
    <dbReference type="NCBI Taxonomy" id="1715692"/>
    <lineage>
        <taxon>Bacteria</taxon>
        <taxon>Pseudomonadati</taxon>
        <taxon>Pseudomonadota</taxon>
        <taxon>Alphaproteobacteria</taxon>
        <taxon>Rhodobacterales</taxon>
        <taxon>Roseobacteraceae</taxon>
        <taxon>Ruegeria</taxon>
    </lineage>
</organism>
<dbReference type="GO" id="GO:0005886">
    <property type="term" value="C:plasma membrane"/>
    <property type="evidence" value="ECO:0007669"/>
    <property type="project" value="UniProtKB-SubCell"/>
</dbReference>
<dbReference type="GO" id="GO:0046872">
    <property type="term" value="F:metal ion binding"/>
    <property type="evidence" value="ECO:0007669"/>
    <property type="project" value="UniProtKB-UniRule"/>
</dbReference>
<comment type="cofactor">
    <cofactor evidence="19">
        <name>Mg(2+)</name>
        <dbReference type="ChEBI" id="CHEBI:18420"/>
    </cofactor>
    <cofactor evidence="19">
        <name>Mn(2+)</name>
        <dbReference type="ChEBI" id="CHEBI:29035"/>
    </cofactor>
    <text evidence="19">Magnesium. Can also use manganese.</text>
</comment>
<feature type="binding site" evidence="19">
    <location>
        <position position="293"/>
    </location>
    <ligand>
        <name>Mg(2+)</name>
        <dbReference type="ChEBI" id="CHEBI:18420"/>
    </ligand>
</feature>
<evidence type="ECO:0000256" key="9">
    <source>
        <dbReference type="ARBA" id="ARBA00022729"/>
    </source>
</evidence>
<evidence type="ECO:0000256" key="7">
    <source>
        <dbReference type="ARBA" id="ARBA00022679"/>
    </source>
</evidence>
<evidence type="ECO:0000256" key="13">
    <source>
        <dbReference type="ARBA" id="ARBA00023139"/>
    </source>
</evidence>
<evidence type="ECO:0000256" key="14">
    <source>
        <dbReference type="ARBA" id="ARBA00023288"/>
    </source>
</evidence>
<feature type="binding site" evidence="19">
    <location>
        <position position="297"/>
    </location>
    <ligand>
        <name>Mg(2+)</name>
        <dbReference type="ChEBI" id="CHEBI:18420"/>
    </ligand>
</feature>
<reference evidence="22" key="1">
    <citation type="submission" date="2015-09" db="EMBL/GenBank/DDBJ databases">
        <authorList>
            <person name="Rodrigo-Torres L."/>
            <person name="Arahal D.R."/>
        </authorList>
    </citation>
    <scope>NUCLEOTIDE SEQUENCE [LARGE SCALE GENOMIC DNA]</scope>
    <source>
        <strain evidence="22">CECT 5091</strain>
    </source>
</reference>
<keyword evidence="8 18" id="KW-0479">Metal-binding</keyword>
<keyword evidence="4" id="KW-1003">Cell membrane</keyword>
<evidence type="ECO:0000313" key="21">
    <source>
        <dbReference type="EMBL" id="CUJ83216.1"/>
    </source>
</evidence>
<keyword evidence="12" id="KW-0472">Membrane</keyword>
<evidence type="ECO:0000256" key="10">
    <source>
        <dbReference type="ARBA" id="ARBA00022827"/>
    </source>
</evidence>
<dbReference type="RefSeq" id="WP_082643502.1">
    <property type="nucleotide sequence ID" value="NZ_CYUD01000001.1"/>
</dbReference>
<keyword evidence="6 18" id="KW-0285">Flavoprotein</keyword>
<dbReference type="PANTHER" id="PTHR30040:SF2">
    <property type="entry name" value="FAD:PROTEIN FMN TRANSFERASE"/>
    <property type="match status" value="1"/>
</dbReference>
<dbReference type="FunFam" id="3.10.520.10:FF:000001">
    <property type="entry name" value="FAD:protein FMN transferase"/>
    <property type="match status" value="1"/>
</dbReference>
<dbReference type="AlphaFoldDB" id="A0A0P1I0P0"/>
<keyword evidence="11 18" id="KW-0460">Magnesium</keyword>
<comment type="similarity">
    <text evidence="1 18">Belongs to the ApbE family.</text>
</comment>